<comment type="caution">
    <text evidence="5">The sequence shown here is derived from an EMBL/GenBank/DDBJ whole genome shotgun (WGS) entry which is preliminary data.</text>
</comment>
<dbReference type="Gene3D" id="3.40.980.10">
    <property type="entry name" value="MoaB/Mog-like domain"/>
    <property type="match status" value="1"/>
</dbReference>
<name>A0ABP5U791_9ACTN</name>
<dbReference type="SUPFAM" id="SSF53218">
    <property type="entry name" value="Molybdenum cofactor biosynthesis proteins"/>
    <property type="match status" value="1"/>
</dbReference>
<dbReference type="InterPro" id="IPR036425">
    <property type="entry name" value="MoaB/Mog-like_dom_sf"/>
</dbReference>
<dbReference type="InterPro" id="IPR008284">
    <property type="entry name" value="MoCF_biosynth_CS"/>
</dbReference>
<gene>
    <name evidence="5" type="ORF">GCM10009855_08030</name>
</gene>
<sequence>MSTGMKRPCGSRRGTGRGTLEGVDSKQKRATVITVSDRSFAGEREDVSGPLAADLLREAGWSAEVIVVPDDRDAISSVIVEVVEAGSGLVVTTGGTGVSPRDVTPEATAPLLTRELPGVAEEIRRVGIAALPHAMLSRGVAGMRRGSLVVNLAGSTGAVRDGVPVIVQIAEHAVAQAAGGDHR</sequence>
<comment type="pathway">
    <text evidence="1">Cofactor biosynthesis; molybdopterin biosynthesis.</text>
</comment>
<evidence type="ECO:0000313" key="6">
    <source>
        <dbReference type="Proteomes" id="UP001501170"/>
    </source>
</evidence>
<protein>
    <submittedName>
        <fullName evidence="5">MogA/MoaB family molybdenum cofactor biosynthesis protein</fullName>
    </submittedName>
</protein>
<dbReference type="PANTHER" id="PTHR43764">
    <property type="entry name" value="MOLYBDENUM COFACTOR BIOSYNTHESIS"/>
    <property type="match status" value="1"/>
</dbReference>
<dbReference type="Proteomes" id="UP001501170">
    <property type="component" value="Unassembled WGS sequence"/>
</dbReference>
<proteinExistence type="predicted"/>
<keyword evidence="2" id="KW-0501">Molybdenum cofactor biosynthesis</keyword>
<evidence type="ECO:0000256" key="1">
    <source>
        <dbReference type="ARBA" id="ARBA00005046"/>
    </source>
</evidence>
<evidence type="ECO:0000313" key="5">
    <source>
        <dbReference type="EMBL" id="GAA2371116.1"/>
    </source>
</evidence>
<evidence type="ECO:0000256" key="3">
    <source>
        <dbReference type="SAM" id="MobiDB-lite"/>
    </source>
</evidence>
<dbReference type="NCBIfam" id="TIGR00177">
    <property type="entry name" value="molyb_syn"/>
    <property type="match status" value="1"/>
</dbReference>
<feature type="domain" description="MoaB/Mog" evidence="4">
    <location>
        <begin position="31"/>
        <end position="173"/>
    </location>
</feature>
<organism evidence="5 6">
    <name type="scientific">Gordonia cholesterolivorans</name>
    <dbReference type="NCBI Taxonomy" id="559625"/>
    <lineage>
        <taxon>Bacteria</taxon>
        <taxon>Bacillati</taxon>
        <taxon>Actinomycetota</taxon>
        <taxon>Actinomycetes</taxon>
        <taxon>Mycobacteriales</taxon>
        <taxon>Gordoniaceae</taxon>
        <taxon>Gordonia</taxon>
    </lineage>
</organism>
<dbReference type="RefSeq" id="WP_346075057.1">
    <property type="nucleotide sequence ID" value="NZ_BAAARB010000003.1"/>
</dbReference>
<evidence type="ECO:0000256" key="2">
    <source>
        <dbReference type="ARBA" id="ARBA00023150"/>
    </source>
</evidence>
<dbReference type="PANTHER" id="PTHR43764:SF1">
    <property type="entry name" value="MOLYBDOPTERIN MOLYBDOTRANSFERASE"/>
    <property type="match status" value="1"/>
</dbReference>
<dbReference type="CDD" id="cd00886">
    <property type="entry name" value="MogA_MoaB"/>
    <property type="match status" value="1"/>
</dbReference>
<dbReference type="InterPro" id="IPR051920">
    <property type="entry name" value="MPT_Adenylyltrnsfr/MoaC-Rel"/>
</dbReference>
<dbReference type="EMBL" id="BAAARB010000003">
    <property type="protein sequence ID" value="GAA2371116.1"/>
    <property type="molecule type" value="Genomic_DNA"/>
</dbReference>
<reference evidence="6" key="1">
    <citation type="journal article" date="2019" name="Int. J. Syst. Evol. Microbiol.">
        <title>The Global Catalogue of Microorganisms (GCM) 10K type strain sequencing project: providing services to taxonomists for standard genome sequencing and annotation.</title>
        <authorList>
            <consortium name="The Broad Institute Genomics Platform"/>
            <consortium name="The Broad Institute Genome Sequencing Center for Infectious Disease"/>
            <person name="Wu L."/>
            <person name="Ma J."/>
        </authorList>
    </citation>
    <scope>NUCLEOTIDE SEQUENCE [LARGE SCALE GENOMIC DNA]</scope>
    <source>
        <strain evidence="6">JCM 16227</strain>
    </source>
</reference>
<accession>A0ABP5U791</accession>
<keyword evidence="6" id="KW-1185">Reference proteome</keyword>
<feature type="region of interest" description="Disordered" evidence="3">
    <location>
        <begin position="1"/>
        <end position="27"/>
    </location>
</feature>
<dbReference type="InterPro" id="IPR001453">
    <property type="entry name" value="MoaB/Mog_dom"/>
</dbReference>
<dbReference type="SMART" id="SM00852">
    <property type="entry name" value="MoCF_biosynth"/>
    <property type="match status" value="1"/>
</dbReference>
<dbReference type="PROSITE" id="PS01078">
    <property type="entry name" value="MOCF_BIOSYNTHESIS_1"/>
    <property type="match status" value="1"/>
</dbReference>
<evidence type="ECO:0000259" key="4">
    <source>
        <dbReference type="SMART" id="SM00852"/>
    </source>
</evidence>
<dbReference type="Pfam" id="PF00994">
    <property type="entry name" value="MoCF_biosynth"/>
    <property type="match status" value="1"/>
</dbReference>